<comment type="caution">
    <text evidence="7">The sequence shown here is derived from an EMBL/GenBank/DDBJ whole genome shotgun (WGS) entry which is preliminary data.</text>
</comment>
<dbReference type="InterPro" id="IPR001789">
    <property type="entry name" value="Sig_transdc_resp-reg_receiver"/>
</dbReference>
<organism evidence="7 8">
    <name type="scientific">Paenibacillus oryzae</name>
    <dbReference type="NCBI Taxonomy" id="1844972"/>
    <lineage>
        <taxon>Bacteria</taxon>
        <taxon>Bacillati</taxon>
        <taxon>Bacillota</taxon>
        <taxon>Bacilli</taxon>
        <taxon>Bacillales</taxon>
        <taxon>Paenibacillaceae</taxon>
        <taxon>Paenibacillus</taxon>
    </lineage>
</organism>
<dbReference type="Gene3D" id="1.10.10.10">
    <property type="entry name" value="Winged helix-like DNA-binding domain superfamily/Winged helix DNA-binding domain"/>
    <property type="match status" value="1"/>
</dbReference>
<accession>A0A1A5YKW9</accession>
<reference evidence="7 8" key="1">
    <citation type="submission" date="2016-05" db="EMBL/GenBank/DDBJ databases">
        <title>Paenibacillus oryzae. sp. nov., isolated from the rice root.</title>
        <authorList>
            <person name="Zhang J."/>
            <person name="Zhang X."/>
        </authorList>
    </citation>
    <scope>NUCLEOTIDE SEQUENCE [LARGE SCALE GENOMIC DNA]</scope>
    <source>
        <strain evidence="7 8">1DrF-4</strain>
    </source>
</reference>
<dbReference type="EMBL" id="LYPA01000048">
    <property type="protein sequence ID" value="OBR66272.1"/>
    <property type="molecule type" value="Genomic_DNA"/>
</dbReference>
<gene>
    <name evidence="7" type="ORF">A7K91_22810</name>
</gene>
<dbReference type="PANTHER" id="PTHR35807:SF2">
    <property type="entry name" value="TRANSCRIPTIONAL ACTIVATOR DOMAIN"/>
    <property type="match status" value="1"/>
</dbReference>
<keyword evidence="2" id="KW-0805">Transcription regulation</keyword>
<keyword evidence="4" id="KW-0804">Transcription</keyword>
<keyword evidence="3" id="KW-0238">DNA-binding</keyword>
<dbReference type="SMART" id="SM00448">
    <property type="entry name" value="REC"/>
    <property type="match status" value="1"/>
</dbReference>
<evidence type="ECO:0000256" key="5">
    <source>
        <dbReference type="PROSITE-ProRule" id="PRU00169"/>
    </source>
</evidence>
<keyword evidence="1" id="KW-0902">Two-component regulatory system</keyword>
<proteinExistence type="predicted"/>
<dbReference type="Proteomes" id="UP000092024">
    <property type="component" value="Unassembled WGS sequence"/>
</dbReference>
<evidence type="ECO:0000259" key="6">
    <source>
        <dbReference type="PROSITE" id="PS50110"/>
    </source>
</evidence>
<feature type="domain" description="Response regulatory" evidence="6">
    <location>
        <begin position="3"/>
        <end position="117"/>
    </location>
</feature>
<sequence length="320" mass="37265">MLKVMLIDDEKIALDVMEILLNEIGGVQVISKCQLASEALASAGKLQPDIIFLDIEMPGMNGLDAGKQLSALCPDAEIVFVTAYHQYAVQAFDARAIDYLLKPVSKERLLETLQRYARLKLRHSELEGTIFQKTPEVKGKLQLKVLGSLELYDKNGKLMTWRTKKTKELFAYLWLHNGKPVHRYHLMDELWPNIDSEKAQALFHTTLYSLRNILKSEGFFGKVEFGDERYWMNTDWISSDFERLEELLDRAGDHAGEQQIEEMLALYRGDLLEMEYYQWADAKRQELRFKYIHFLEKRLMEAKGGNRRILESRLQQLEQL</sequence>
<dbReference type="InterPro" id="IPR036388">
    <property type="entry name" value="WH-like_DNA-bd_sf"/>
</dbReference>
<dbReference type="RefSeq" id="WP_068682234.1">
    <property type="nucleotide sequence ID" value="NZ_LYPA01000048.1"/>
</dbReference>
<evidence type="ECO:0000256" key="2">
    <source>
        <dbReference type="ARBA" id="ARBA00023015"/>
    </source>
</evidence>
<dbReference type="PROSITE" id="PS50110">
    <property type="entry name" value="RESPONSE_REGULATORY"/>
    <property type="match status" value="1"/>
</dbReference>
<evidence type="ECO:0000313" key="7">
    <source>
        <dbReference type="EMBL" id="OBR66272.1"/>
    </source>
</evidence>
<dbReference type="AlphaFoldDB" id="A0A1A5YKW9"/>
<evidence type="ECO:0000256" key="3">
    <source>
        <dbReference type="ARBA" id="ARBA00023125"/>
    </source>
</evidence>
<name>A0A1A5YKW9_9BACL</name>
<dbReference type="SUPFAM" id="SSF52172">
    <property type="entry name" value="CheY-like"/>
    <property type="match status" value="1"/>
</dbReference>
<dbReference type="InterPro" id="IPR016032">
    <property type="entry name" value="Sig_transdc_resp-reg_C-effctor"/>
</dbReference>
<dbReference type="InterPro" id="IPR011006">
    <property type="entry name" value="CheY-like_superfamily"/>
</dbReference>
<evidence type="ECO:0000313" key="8">
    <source>
        <dbReference type="Proteomes" id="UP000092024"/>
    </source>
</evidence>
<dbReference type="GO" id="GO:0006355">
    <property type="term" value="P:regulation of DNA-templated transcription"/>
    <property type="evidence" value="ECO:0007669"/>
    <property type="project" value="InterPro"/>
</dbReference>
<dbReference type="InterPro" id="IPR051677">
    <property type="entry name" value="AfsR-DnrI-RedD_regulator"/>
</dbReference>
<feature type="modified residue" description="4-aspartylphosphate" evidence="5">
    <location>
        <position position="54"/>
    </location>
</feature>
<dbReference type="GO" id="GO:0000160">
    <property type="term" value="P:phosphorelay signal transduction system"/>
    <property type="evidence" value="ECO:0007669"/>
    <property type="project" value="UniProtKB-KW"/>
</dbReference>
<evidence type="ECO:0000256" key="1">
    <source>
        <dbReference type="ARBA" id="ARBA00023012"/>
    </source>
</evidence>
<dbReference type="GO" id="GO:0003677">
    <property type="term" value="F:DNA binding"/>
    <property type="evidence" value="ECO:0007669"/>
    <property type="project" value="UniProtKB-KW"/>
</dbReference>
<keyword evidence="5" id="KW-0597">Phosphoprotein</keyword>
<dbReference type="OrthoDB" id="3190595at2"/>
<protein>
    <recommendedName>
        <fullName evidence="6">Response regulatory domain-containing protein</fullName>
    </recommendedName>
</protein>
<dbReference type="Gene3D" id="3.40.50.2300">
    <property type="match status" value="1"/>
</dbReference>
<evidence type="ECO:0000256" key="4">
    <source>
        <dbReference type="ARBA" id="ARBA00023163"/>
    </source>
</evidence>
<dbReference type="STRING" id="1844972.A7K91_22810"/>
<dbReference type="PANTHER" id="PTHR35807">
    <property type="entry name" value="TRANSCRIPTIONAL REGULATOR REDD-RELATED"/>
    <property type="match status" value="1"/>
</dbReference>
<dbReference type="SUPFAM" id="SSF46894">
    <property type="entry name" value="C-terminal effector domain of the bipartite response regulators"/>
    <property type="match status" value="1"/>
</dbReference>
<keyword evidence="8" id="KW-1185">Reference proteome</keyword>
<dbReference type="Pfam" id="PF00072">
    <property type="entry name" value="Response_reg"/>
    <property type="match status" value="1"/>
</dbReference>